<comment type="caution">
    <text evidence="2">The sequence shown here is derived from an EMBL/GenBank/DDBJ whole genome shotgun (WGS) entry which is preliminary data.</text>
</comment>
<feature type="compositionally biased region" description="Polar residues" evidence="1">
    <location>
        <begin position="260"/>
        <end position="269"/>
    </location>
</feature>
<evidence type="ECO:0000313" key="3">
    <source>
        <dbReference type="Proteomes" id="UP000025947"/>
    </source>
</evidence>
<reference evidence="2 3" key="1">
    <citation type="submission" date="2014-04" db="EMBL/GenBank/DDBJ databases">
        <title>The Genome Sequence of Mycobacterium tuberculosis TKK-01-0051.</title>
        <authorList>
            <consortium name="The Broad Institute Genomics Platform"/>
            <consortium name="The Broad Institute Genome Sequencing Center for Infectious Disease"/>
            <person name="Earl A.M."/>
            <person name="Cohen K."/>
            <person name="Pym A."/>
            <person name="Bishai W."/>
            <person name="Maharaj K."/>
            <person name="Desjardins C."/>
            <person name="Abeel T."/>
            <person name="Young S."/>
            <person name="Zeng Q."/>
            <person name="Gargeya S."/>
            <person name="Abouelleil A."/>
            <person name="Alvarado L."/>
            <person name="Chapman S.B."/>
            <person name="Gainer-Dewar J."/>
            <person name="Goldberg J."/>
            <person name="Griggs A."/>
            <person name="Gujja S."/>
            <person name="Hansen M."/>
            <person name="Howarth C."/>
            <person name="Imamovic A."/>
            <person name="Larimer J."/>
            <person name="Murphy C."/>
            <person name="Naylor J."/>
            <person name="Pearson M."/>
            <person name="Poon T.W."/>
            <person name="Priest M."/>
            <person name="Roberts A."/>
            <person name="Saif S."/>
            <person name="Shea T."/>
            <person name="Sykes S."/>
            <person name="Wortman J."/>
            <person name="Nusbaum C."/>
            <person name="Birren B."/>
        </authorList>
    </citation>
    <scope>NUCLEOTIDE SEQUENCE [LARGE SCALE GENOMIC DNA]</scope>
    <source>
        <strain evidence="2 3">TKK-01-0051</strain>
    </source>
</reference>
<feature type="region of interest" description="Disordered" evidence="1">
    <location>
        <begin position="242"/>
        <end position="278"/>
    </location>
</feature>
<sequence>MRRRSPFHRRLEWRPRRVLPIALRGAYVRCRSVERSALRAVALCSYPFETTGLQRQEPPILPFGRRAGGYHLICGCGPGVPLDSAGNEGQRGLSAVAPPASRWAGGSDVAAQPASSRCLSRLGLSNERMVARWMRISWSVCGLVAALRLRLHGQPRCQCLSTDNHRRLRVANGRTHAAGARRRLHCGQPAPIPTVPDTRVHRARSRAWRRSRRAVVYRARILGSLRCRVGLERRQPVPVGWKTPHRVSGRAGYHSRRSQQRSGQPTTVLSPGLDPWAVPPQPPDITTAEVGRTWLNHIGIADAPAGALDDERSAPVQRMTFDEPEVKVLDLFTAGGPNGVRHSYRRLL</sequence>
<dbReference type="HOGENOM" id="CLU_796513_0_0_11"/>
<dbReference type="Proteomes" id="UP000025947">
    <property type="component" value="Unassembled WGS sequence"/>
</dbReference>
<dbReference type="EMBL" id="JLXW01000010">
    <property type="protein sequence ID" value="KBZ61028.1"/>
    <property type="molecule type" value="Genomic_DNA"/>
</dbReference>
<accession>A0A051TWL2</accession>
<keyword evidence="3" id="KW-1185">Reference proteome</keyword>
<gene>
    <name evidence="2" type="ORF">K875_03979</name>
</gene>
<evidence type="ECO:0000256" key="1">
    <source>
        <dbReference type="SAM" id="MobiDB-lite"/>
    </source>
</evidence>
<proteinExistence type="predicted"/>
<feature type="compositionally biased region" description="Basic residues" evidence="1">
    <location>
        <begin position="243"/>
        <end position="259"/>
    </location>
</feature>
<organism evidence="2 3">
    <name type="scientific">Mycobacterium [tuberculosis] TKK-01-0051</name>
    <dbReference type="NCBI Taxonomy" id="1324261"/>
    <lineage>
        <taxon>Bacteria</taxon>
        <taxon>Bacillati</taxon>
        <taxon>Actinomycetota</taxon>
        <taxon>Actinomycetes</taxon>
        <taxon>Mycobacteriales</taxon>
        <taxon>Mycobacteriaceae</taxon>
        <taxon>Mycobacterium</taxon>
        <taxon>Mycobacterium avium complex (MAC)</taxon>
    </lineage>
</organism>
<dbReference type="AlphaFoldDB" id="A0A051TWL2"/>
<protein>
    <submittedName>
        <fullName evidence="2">Uncharacterized protein</fullName>
    </submittedName>
</protein>
<evidence type="ECO:0000313" key="2">
    <source>
        <dbReference type="EMBL" id="KBZ61028.1"/>
    </source>
</evidence>
<name>A0A051TWL2_9MYCO</name>